<protein>
    <submittedName>
        <fullName evidence="13">Magnesium transporter</fullName>
    </submittedName>
</protein>
<dbReference type="OrthoDB" id="9803416at2"/>
<evidence type="ECO:0000256" key="11">
    <source>
        <dbReference type="ARBA" id="ARBA00045497"/>
    </source>
</evidence>
<dbReference type="FunFam" id="1.20.58.340:FF:000004">
    <property type="entry name" value="Magnesium transport protein CorA"/>
    <property type="match status" value="1"/>
</dbReference>
<dbReference type="Gene3D" id="3.30.460.20">
    <property type="entry name" value="CorA soluble domain-like"/>
    <property type="match status" value="1"/>
</dbReference>
<evidence type="ECO:0000313" key="14">
    <source>
        <dbReference type="Proteomes" id="UP000198662"/>
    </source>
</evidence>
<keyword evidence="14" id="KW-1185">Reference proteome</keyword>
<evidence type="ECO:0000256" key="9">
    <source>
        <dbReference type="ARBA" id="ARBA00023136"/>
    </source>
</evidence>
<dbReference type="STRING" id="380244.SAMN05216298_3948"/>
<evidence type="ECO:0000256" key="12">
    <source>
        <dbReference type="SAM" id="Phobius"/>
    </source>
</evidence>
<evidence type="ECO:0000256" key="5">
    <source>
        <dbReference type="ARBA" id="ARBA00022692"/>
    </source>
</evidence>
<keyword evidence="8" id="KW-0406">Ion transport</keyword>
<evidence type="ECO:0000256" key="6">
    <source>
        <dbReference type="ARBA" id="ARBA00022842"/>
    </source>
</evidence>
<feature type="transmembrane region" description="Helical" evidence="12">
    <location>
        <begin position="294"/>
        <end position="314"/>
    </location>
</feature>
<dbReference type="InterPro" id="IPR045861">
    <property type="entry name" value="CorA_cytoplasmic_dom"/>
</dbReference>
<keyword evidence="5 12" id="KW-0812">Transmembrane</keyword>
<evidence type="ECO:0000256" key="7">
    <source>
        <dbReference type="ARBA" id="ARBA00022989"/>
    </source>
</evidence>
<reference evidence="14" key="1">
    <citation type="submission" date="2016-10" db="EMBL/GenBank/DDBJ databases">
        <authorList>
            <person name="Varghese N."/>
            <person name="Submissions S."/>
        </authorList>
    </citation>
    <scope>NUCLEOTIDE SEQUENCE [LARGE SCALE GENOMIC DNA]</scope>
    <source>
        <strain evidence="14">CGMCC 4.3147</strain>
    </source>
</reference>
<evidence type="ECO:0000256" key="1">
    <source>
        <dbReference type="ARBA" id="ARBA00004651"/>
    </source>
</evidence>
<keyword evidence="9 12" id="KW-0472">Membrane</keyword>
<proteinExistence type="inferred from homology"/>
<evidence type="ECO:0000256" key="4">
    <source>
        <dbReference type="ARBA" id="ARBA00022475"/>
    </source>
</evidence>
<dbReference type="GO" id="GO:0005886">
    <property type="term" value="C:plasma membrane"/>
    <property type="evidence" value="ECO:0007669"/>
    <property type="project" value="UniProtKB-SubCell"/>
</dbReference>
<dbReference type="AlphaFoldDB" id="A0A1G9KAW6"/>
<sequence length="401" mass="44042">MIDYTVVTAEGARDRRGSGDDLREDAAAEGAFAWVEFDAADADALAEALHALGMDRFGTYPAHAVHPRPKVEVVDESALLLVKTVWYIEATRQVETGDLAIFTDGRSLVTVRRGVVDPVPHVRERLRDDRFRSGGVVAVVHALFDAVVEQYDGAVEDLTDDVSDLERAVFSGQRVDRNQEIYFLIRETLEFQNAVRPLIPFAHNVRQRRAGAPLFDASGFGEVAGHLIRVDSAIETCMSLLTTVLTAHQGQIGTWQNEDTKKISAWAAIAIAPTIISGIYGMNFDDMPELHWAVGYPLALVAMVVVCMLLYRGFKRNGWLLRIDVRESQWEGRGADPPGAAPRTAPLRGGSAPPALPAFVEHHSEPPQSECVEPMVTVRGRRGRAPISVTKPPLKFFDANA</sequence>
<name>A0A1G9KAW6_9ACTN</name>
<evidence type="ECO:0000313" key="13">
    <source>
        <dbReference type="EMBL" id="SDL46716.1"/>
    </source>
</evidence>
<evidence type="ECO:0000256" key="2">
    <source>
        <dbReference type="ARBA" id="ARBA00009765"/>
    </source>
</evidence>
<feature type="transmembrane region" description="Helical" evidence="12">
    <location>
        <begin position="263"/>
        <end position="282"/>
    </location>
</feature>
<comment type="catalytic activity">
    <reaction evidence="10">
        <text>Mg(2+)(in) = Mg(2+)(out)</text>
        <dbReference type="Rhea" id="RHEA:29827"/>
        <dbReference type="ChEBI" id="CHEBI:18420"/>
    </reaction>
</comment>
<organism evidence="13 14">
    <name type="scientific">Glycomyces sambucus</name>
    <dbReference type="NCBI Taxonomy" id="380244"/>
    <lineage>
        <taxon>Bacteria</taxon>
        <taxon>Bacillati</taxon>
        <taxon>Actinomycetota</taxon>
        <taxon>Actinomycetes</taxon>
        <taxon>Glycomycetales</taxon>
        <taxon>Glycomycetaceae</taxon>
        <taxon>Glycomyces</taxon>
    </lineage>
</organism>
<dbReference type="EMBL" id="FNGF01000006">
    <property type="protein sequence ID" value="SDL46716.1"/>
    <property type="molecule type" value="Genomic_DNA"/>
</dbReference>
<dbReference type="PANTHER" id="PTHR46494:SF1">
    <property type="entry name" value="CORA FAMILY METAL ION TRANSPORTER (EUROFUNG)"/>
    <property type="match status" value="1"/>
</dbReference>
<dbReference type="GO" id="GO:0000287">
    <property type="term" value="F:magnesium ion binding"/>
    <property type="evidence" value="ECO:0007669"/>
    <property type="project" value="TreeGrafter"/>
</dbReference>
<dbReference type="GO" id="GO:0015087">
    <property type="term" value="F:cobalt ion transmembrane transporter activity"/>
    <property type="evidence" value="ECO:0007669"/>
    <property type="project" value="TreeGrafter"/>
</dbReference>
<keyword evidence="6" id="KW-0460">Magnesium</keyword>
<evidence type="ECO:0000256" key="3">
    <source>
        <dbReference type="ARBA" id="ARBA00022448"/>
    </source>
</evidence>
<dbReference type="RefSeq" id="WP_091052922.1">
    <property type="nucleotide sequence ID" value="NZ_FNGF01000006.1"/>
</dbReference>
<evidence type="ECO:0000256" key="8">
    <source>
        <dbReference type="ARBA" id="ARBA00023065"/>
    </source>
</evidence>
<dbReference type="GO" id="GO:0050897">
    <property type="term" value="F:cobalt ion binding"/>
    <property type="evidence" value="ECO:0007669"/>
    <property type="project" value="TreeGrafter"/>
</dbReference>
<dbReference type="PANTHER" id="PTHR46494">
    <property type="entry name" value="CORA FAMILY METAL ION TRANSPORTER (EUROFUNG)"/>
    <property type="match status" value="1"/>
</dbReference>
<comment type="function">
    <text evidence="11">Mediates influx of magnesium ions. Alternates between open and closed states. Activated by low cytoplasmic Mg(2+) levels. Inactive when cytoplasmic Mg(2+) levels are high.</text>
</comment>
<dbReference type="Gene3D" id="1.20.58.340">
    <property type="entry name" value="Magnesium transport protein CorA, transmembrane region"/>
    <property type="match status" value="2"/>
</dbReference>
<keyword evidence="3" id="KW-0813">Transport</keyword>
<dbReference type="InterPro" id="IPR002523">
    <property type="entry name" value="MgTranspt_CorA/ZnTranspt_ZntB"/>
</dbReference>
<dbReference type="Proteomes" id="UP000198662">
    <property type="component" value="Unassembled WGS sequence"/>
</dbReference>
<keyword evidence="4" id="KW-1003">Cell membrane</keyword>
<accession>A0A1G9KAW6</accession>
<evidence type="ECO:0000256" key="10">
    <source>
        <dbReference type="ARBA" id="ARBA00034269"/>
    </source>
</evidence>
<comment type="subcellular location">
    <subcellularLocation>
        <location evidence="1">Cell membrane</location>
        <topology evidence="1">Multi-pass membrane protein</topology>
    </subcellularLocation>
</comment>
<dbReference type="GO" id="GO:0015095">
    <property type="term" value="F:magnesium ion transmembrane transporter activity"/>
    <property type="evidence" value="ECO:0007669"/>
    <property type="project" value="TreeGrafter"/>
</dbReference>
<dbReference type="InterPro" id="IPR045863">
    <property type="entry name" value="CorA_TM1_TM2"/>
</dbReference>
<comment type="similarity">
    <text evidence="2">Belongs to the CorA metal ion transporter (MIT) (TC 1.A.35) family.</text>
</comment>
<gene>
    <name evidence="13" type="ORF">SAMN05216298_3948</name>
</gene>
<dbReference type="SUPFAM" id="SSF144083">
    <property type="entry name" value="Magnesium transport protein CorA, transmembrane region"/>
    <property type="match status" value="1"/>
</dbReference>
<keyword evidence="7 12" id="KW-1133">Transmembrane helix</keyword>
<dbReference type="Pfam" id="PF01544">
    <property type="entry name" value="CorA"/>
    <property type="match status" value="1"/>
</dbReference>
<dbReference type="SUPFAM" id="SSF143865">
    <property type="entry name" value="CorA soluble domain-like"/>
    <property type="match status" value="1"/>
</dbReference>